<keyword evidence="3" id="KW-1185">Reference proteome</keyword>
<feature type="transmembrane region" description="Helical" evidence="1">
    <location>
        <begin position="12"/>
        <end position="37"/>
    </location>
</feature>
<dbReference type="Pfam" id="PF07963">
    <property type="entry name" value="N_methyl"/>
    <property type="match status" value="1"/>
</dbReference>
<evidence type="ECO:0000313" key="3">
    <source>
        <dbReference type="Proteomes" id="UP001589814"/>
    </source>
</evidence>
<dbReference type="NCBIfam" id="TIGR02523">
    <property type="entry name" value="type_IV_pilV"/>
    <property type="match status" value="1"/>
</dbReference>
<evidence type="ECO:0000313" key="2">
    <source>
        <dbReference type="EMBL" id="MFC0266524.1"/>
    </source>
</evidence>
<reference evidence="2 3" key="1">
    <citation type="submission" date="2024-09" db="EMBL/GenBank/DDBJ databases">
        <authorList>
            <person name="Sun Q."/>
            <person name="Mori K."/>
        </authorList>
    </citation>
    <scope>NUCLEOTIDE SEQUENCE [LARGE SCALE GENOMIC DNA]</scope>
    <source>
        <strain evidence="2 3">CCM 7415</strain>
    </source>
</reference>
<evidence type="ECO:0000256" key="1">
    <source>
        <dbReference type="SAM" id="Phobius"/>
    </source>
</evidence>
<proteinExistence type="predicted"/>
<dbReference type="Proteomes" id="UP001589814">
    <property type="component" value="Unassembled WGS sequence"/>
</dbReference>
<dbReference type="EMBL" id="JBHLVX010000002">
    <property type="protein sequence ID" value="MFC0266524.1"/>
    <property type="molecule type" value="Genomic_DNA"/>
</dbReference>
<comment type="caution">
    <text evidence="2">The sequence shown here is derived from an EMBL/GenBank/DDBJ whole genome shotgun (WGS) entry which is preliminary data.</text>
</comment>
<gene>
    <name evidence="2" type="primary">pilV</name>
    <name evidence="2" type="ORF">ACFFHW_00690</name>
</gene>
<dbReference type="NCBIfam" id="TIGR02532">
    <property type="entry name" value="IV_pilin_GFxxxE"/>
    <property type="match status" value="1"/>
</dbReference>
<accession>A0ABV6FYQ4</accession>
<keyword evidence="1" id="KW-0812">Transmembrane</keyword>
<dbReference type="InterPro" id="IPR013362">
    <property type="entry name" value="Pilus_4_PilV"/>
</dbReference>
<keyword evidence="1" id="KW-0472">Membrane</keyword>
<dbReference type="RefSeq" id="WP_019952319.1">
    <property type="nucleotide sequence ID" value="NZ_JBHLVX010000002.1"/>
</dbReference>
<keyword evidence="1" id="KW-1133">Transmembrane helix</keyword>
<dbReference type="PROSITE" id="PS00409">
    <property type="entry name" value="PROKAR_NTER_METHYL"/>
    <property type="match status" value="1"/>
</dbReference>
<organism evidence="2 3">
    <name type="scientific">Kushneria aurantia</name>
    <dbReference type="NCBI Taxonomy" id="504092"/>
    <lineage>
        <taxon>Bacteria</taxon>
        <taxon>Pseudomonadati</taxon>
        <taxon>Pseudomonadota</taxon>
        <taxon>Gammaproteobacteria</taxon>
        <taxon>Oceanospirillales</taxon>
        <taxon>Halomonadaceae</taxon>
        <taxon>Kushneria</taxon>
    </lineage>
</organism>
<protein>
    <submittedName>
        <fullName evidence="2">Type IV pilus modification protein PilV</fullName>
    </submittedName>
</protein>
<dbReference type="InterPro" id="IPR012902">
    <property type="entry name" value="N_methyl_site"/>
</dbReference>
<name>A0ABV6FYQ4_9GAMM</name>
<sequence length="189" mass="19777">MFRYPVKDRQHGFSLLEALVALVVLSVGALGVIGLVVSAQQSNEQALQRGRATLLVNDMLERIRANATSEALAVYAVGEGASAPIGGGQQAGGIDCRGRWEPCSSIEMARSDLEDWERQISPANNDGLPDARACISSDGATPVSQVTVSLVWQGTGPGAASNNCGSSDIANARQGVAISSRFFVEEETS</sequence>